<comment type="caution">
    <text evidence="3">The sequence shown here is derived from an EMBL/GenBank/DDBJ whole genome shotgun (WGS) entry which is preliminary data.</text>
</comment>
<dbReference type="InterPro" id="IPR001387">
    <property type="entry name" value="Cro/C1-type_HTH"/>
</dbReference>
<feature type="domain" description="HTH cro/C1-type" evidence="2">
    <location>
        <begin position="80"/>
        <end position="122"/>
    </location>
</feature>
<protein>
    <submittedName>
        <fullName evidence="3">YdaS family helix-turn-helix protein</fullName>
    </submittedName>
</protein>
<evidence type="ECO:0000313" key="3">
    <source>
        <dbReference type="EMBL" id="MEW9573600.1"/>
    </source>
</evidence>
<dbReference type="PROSITE" id="PS50943">
    <property type="entry name" value="HTH_CROC1"/>
    <property type="match status" value="1"/>
</dbReference>
<proteinExistence type="predicted"/>
<keyword evidence="4" id="KW-1185">Reference proteome</keyword>
<evidence type="ECO:0000256" key="1">
    <source>
        <dbReference type="SAM" id="MobiDB-lite"/>
    </source>
</evidence>
<dbReference type="RefSeq" id="WP_367855649.1">
    <property type="nucleotide sequence ID" value="NZ_JBFOHK010000005.1"/>
</dbReference>
<feature type="region of interest" description="Disordered" evidence="1">
    <location>
        <begin position="137"/>
        <end position="163"/>
    </location>
</feature>
<evidence type="ECO:0000259" key="2">
    <source>
        <dbReference type="PROSITE" id="PS50943"/>
    </source>
</evidence>
<organism evidence="3 4">
    <name type="scientific">Rhodanobacter lycopersici</name>
    <dbReference type="NCBI Taxonomy" id="3162487"/>
    <lineage>
        <taxon>Bacteria</taxon>
        <taxon>Pseudomonadati</taxon>
        <taxon>Pseudomonadota</taxon>
        <taxon>Gammaproteobacteria</taxon>
        <taxon>Lysobacterales</taxon>
        <taxon>Rhodanobacteraceae</taxon>
        <taxon>Rhodanobacter</taxon>
    </lineage>
</organism>
<dbReference type="Pfam" id="PF01381">
    <property type="entry name" value="HTH_3"/>
    <property type="match status" value="1"/>
</dbReference>
<evidence type="ECO:0000313" key="4">
    <source>
        <dbReference type="Proteomes" id="UP001556220"/>
    </source>
</evidence>
<gene>
    <name evidence="3" type="ORF">ABQJ54_17740</name>
</gene>
<dbReference type="CDD" id="cd00093">
    <property type="entry name" value="HTH_XRE"/>
    <property type="match status" value="1"/>
</dbReference>
<dbReference type="Gene3D" id="1.10.260.40">
    <property type="entry name" value="lambda repressor-like DNA-binding domains"/>
    <property type="match status" value="1"/>
</dbReference>
<feature type="compositionally biased region" description="Low complexity" evidence="1">
    <location>
        <begin position="137"/>
        <end position="148"/>
    </location>
</feature>
<dbReference type="SUPFAM" id="SSF47413">
    <property type="entry name" value="lambda repressor-like DNA-binding domains"/>
    <property type="match status" value="1"/>
</dbReference>
<reference evidence="3 4" key="1">
    <citation type="submission" date="2024-06" db="EMBL/GenBank/DDBJ databases">
        <authorList>
            <person name="Woo H."/>
        </authorList>
    </citation>
    <scope>NUCLEOTIDE SEQUENCE [LARGE SCALE GENOMIC DNA]</scope>
    <source>
        <strain evidence="3 4">Si-c</strain>
    </source>
</reference>
<dbReference type="EMBL" id="JBFOHK010000005">
    <property type="protein sequence ID" value="MEW9573600.1"/>
    <property type="molecule type" value="Genomic_DNA"/>
</dbReference>
<dbReference type="Proteomes" id="UP001556220">
    <property type="component" value="Unassembled WGS sequence"/>
</dbReference>
<name>A0ABV3QIE4_9GAMM</name>
<sequence length="236" mass="24237">MPTAAIQLGAQPVRPAIAGDFRAGNLVDDDDSALLVEHPPGTNVPAAPMTVAPQTPSVVADLHGLPARMQLLIHVAGSAAALAKRCGFSGGAVHSWCHGRSDISRERCVIIARTLGISLRWLVTGEGCMRDESGPALHASTAQAAAHPPADDDDPSGDAGTHATTVDPDLLAAALRVLQSYIVLVGGSLNPLQRADAAAQIYQALASAGGTDHADRLVALHSTLGGYFCSRRSLIG</sequence>
<accession>A0ABV3QIE4</accession>
<dbReference type="InterPro" id="IPR010982">
    <property type="entry name" value="Lambda_DNA-bd_dom_sf"/>
</dbReference>